<dbReference type="Pfam" id="PF02223">
    <property type="entry name" value="Thymidylate_kin"/>
    <property type="match status" value="1"/>
</dbReference>
<name>A0AAU6W6S5_9GAMM</name>
<dbReference type="GO" id="GO:0005524">
    <property type="term" value="F:ATP binding"/>
    <property type="evidence" value="ECO:0007669"/>
    <property type="project" value="UniProtKB-UniRule"/>
</dbReference>
<dbReference type="PROSITE" id="PS01331">
    <property type="entry name" value="THYMIDYLATE_KINASE"/>
    <property type="match status" value="1"/>
</dbReference>
<evidence type="ECO:0000256" key="5">
    <source>
        <dbReference type="ARBA" id="ARBA00022727"/>
    </source>
</evidence>
<dbReference type="SUPFAM" id="SSF52540">
    <property type="entry name" value="P-loop containing nucleoside triphosphate hydrolases"/>
    <property type="match status" value="1"/>
</dbReference>
<evidence type="ECO:0000256" key="11">
    <source>
        <dbReference type="ARBA" id="ARBA00057735"/>
    </source>
</evidence>
<evidence type="ECO:0000256" key="9">
    <source>
        <dbReference type="ARBA" id="ARBA00029962"/>
    </source>
</evidence>
<evidence type="ECO:0000259" key="13">
    <source>
        <dbReference type="Pfam" id="PF02223"/>
    </source>
</evidence>
<evidence type="ECO:0000313" key="14">
    <source>
        <dbReference type="EMBL" id="XAJ80665.1"/>
    </source>
</evidence>
<dbReference type="AlphaFoldDB" id="A0AAU6W6S5"/>
<evidence type="ECO:0000256" key="7">
    <source>
        <dbReference type="ARBA" id="ARBA00022777"/>
    </source>
</evidence>
<dbReference type="GO" id="GO:0006227">
    <property type="term" value="P:dUDP biosynthetic process"/>
    <property type="evidence" value="ECO:0007669"/>
    <property type="project" value="TreeGrafter"/>
</dbReference>
<evidence type="ECO:0000256" key="6">
    <source>
        <dbReference type="ARBA" id="ARBA00022741"/>
    </source>
</evidence>
<accession>A0AAU6W6S5</accession>
<dbReference type="CDD" id="cd01672">
    <property type="entry name" value="TMPK"/>
    <property type="match status" value="1"/>
</dbReference>
<evidence type="ECO:0000256" key="3">
    <source>
        <dbReference type="ARBA" id="ARBA00017144"/>
    </source>
</evidence>
<keyword evidence="5 12" id="KW-0545">Nucleotide biosynthesis</keyword>
<evidence type="ECO:0000256" key="2">
    <source>
        <dbReference type="ARBA" id="ARBA00012980"/>
    </source>
</evidence>
<dbReference type="FunFam" id="3.40.50.300:FF:000225">
    <property type="entry name" value="Thymidylate kinase"/>
    <property type="match status" value="1"/>
</dbReference>
<feature type="binding site" evidence="12">
    <location>
        <begin position="11"/>
        <end position="18"/>
    </location>
    <ligand>
        <name>ATP</name>
        <dbReference type="ChEBI" id="CHEBI:30616"/>
    </ligand>
</feature>
<dbReference type="Gene3D" id="3.40.50.300">
    <property type="entry name" value="P-loop containing nucleotide triphosphate hydrolases"/>
    <property type="match status" value="1"/>
</dbReference>
<dbReference type="GO" id="GO:0005829">
    <property type="term" value="C:cytosol"/>
    <property type="evidence" value="ECO:0007669"/>
    <property type="project" value="TreeGrafter"/>
</dbReference>
<comment type="function">
    <text evidence="11 12">Phosphorylation of dTMP to form dTDP in both de novo and salvage pathways of dTTP synthesis.</text>
</comment>
<keyword evidence="8 12" id="KW-0067">ATP-binding</keyword>
<reference evidence="14" key="1">
    <citation type="submission" date="2024-06" db="EMBL/GenBank/DDBJ databases">
        <title>Unveiling Genomic Reduction in Obligate Endosymbionts Buchnera of Aphids: Insights from Phylogenomic Comparative Analysis with Novel Genome Data and Co-obligate Endosymbionts.</title>
        <authorList>
            <person name="Lu C."/>
            <person name="Zou T."/>
            <person name="Liu Q."/>
            <person name="Huang X."/>
        </authorList>
    </citation>
    <scope>NUCLEOTIDE SEQUENCE</scope>
    <source>
        <strain evidence="14">Aphau13</strain>
    </source>
</reference>
<dbReference type="EC" id="2.7.4.9" evidence="2 12"/>
<dbReference type="PANTHER" id="PTHR10344">
    <property type="entry name" value="THYMIDYLATE KINASE"/>
    <property type="match status" value="1"/>
</dbReference>
<dbReference type="InterPro" id="IPR027417">
    <property type="entry name" value="P-loop_NTPase"/>
</dbReference>
<dbReference type="RefSeq" id="WP_343154044.1">
    <property type="nucleotide sequence ID" value="NZ_CP135018.1"/>
</dbReference>
<dbReference type="NCBIfam" id="TIGR00041">
    <property type="entry name" value="DTMP_kinase"/>
    <property type="match status" value="1"/>
</dbReference>
<feature type="domain" description="Thymidylate kinase-like" evidence="13">
    <location>
        <begin position="9"/>
        <end position="198"/>
    </location>
</feature>
<dbReference type="InterPro" id="IPR018095">
    <property type="entry name" value="Thymidylate_kin_CS"/>
</dbReference>
<organism evidence="14">
    <name type="scientific">Buchnera aphidicola</name>
    <name type="common">Aphis aurantii</name>
    <dbReference type="NCBI Taxonomy" id="1470492"/>
    <lineage>
        <taxon>Bacteria</taxon>
        <taxon>Pseudomonadati</taxon>
        <taxon>Pseudomonadota</taxon>
        <taxon>Gammaproteobacteria</taxon>
        <taxon>Enterobacterales</taxon>
        <taxon>Erwiniaceae</taxon>
        <taxon>Buchnera</taxon>
    </lineage>
</organism>
<evidence type="ECO:0000256" key="10">
    <source>
        <dbReference type="ARBA" id="ARBA00048743"/>
    </source>
</evidence>
<evidence type="ECO:0000256" key="8">
    <source>
        <dbReference type="ARBA" id="ARBA00022840"/>
    </source>
</evidence>
<keyword evidence="6 12" id="KW-0547">Nucleotide-binding</keyword>
<dbReference type="InterPro" id="IPR018094">
    <property type="entry name" value="Thymidylate_kinase"/>
</dbReference>
<dbReference type="GO" id="GO:0006233">
    <property type="term" value="P:dTDP biosynthetic process"/>
    <property type="evidence" value="ECO:0007669"/>
    <property type="project" value="InterPro"/>
</dbReference>
<protein>
    <recommendedName>
        <fullName evidence="3 12">Thymidylate kinase</fullName>
        <ecNumber evidence="2 12">2.7.4.9</ecNumber>
    </recommendedName>
    <alternativeName>
        <fullName evidence="9 12">dTMP kinase</fullName>
    </alternativeName>
</protein>
<comment type="catalytic activity">
    <reaction evidence="10 12">
        <text>dTMP + ATP = dTDP + ADP</text>
        <dbReference type="Rhea" id="RHEA:13517"/>
        <dbReference type="ChEBI" id="CHEBI:30616"/>
        <dbReference type="ChEBI" id="CHEBI:58369"/>
        <dbReference type="ChEBI" id="CHEBI:63528"/>
        <dbReference type="ChEBI" id="CHEBI:456216"/>
        <dbReference type="EC" id="2.7.4.9"/>
    </reaction>
</comment>
<keyword evidence="4 12" id="KW-0808">Transferase</keyword>
<dbReference type="GO" id="GO:0006235">
    <property type="term" value="P:dTTP biosynthetic process"/>
    <property type="evidence" value="ECO:0007669"/>
    <property type="project" value="UniProtKB-UniRule"/>
</dbReference>
<gene>
    <name evidence="12 14" type="primary">tmk</name>
    <name evidence="14" type="ORF">RJT31_01785</name>
</gene>
<dbReference type="HAMAP" id="MF_00165">
    <property type="entry name" value="Thymidylate_kinase"/>
    <property type="match status" value="1"/>
</dbReference>
<dbReference type="PANTHER" id="PTHR10344:SF4">
    <property type="entry name" value="UMP-CMP KINASE 2, MITOCHONDRIAL"/>
    <property type="match status" value="1"/>
</dbReference>
<evidence type="ECO:0000256" key="1">
    <source>
        <dbReference type="ARBA" id="ARBA00009776"/>
    </source>
</evidence>
<comment type="similarity">
    <text evidence="1 12">Belongs to the thymidylate kinase family.</text>
</comment>
<dbReference type="GO" id="GO:0004798">
    <property type="term" value="F:dTMP kinase activity"/>
    <property type="evidence" value="ECO:0007669"/>
    <property type="project" value="UniProtKB-UniRule"/>
</dbReference>
<dbReference type="EMBL" id="CP135018">
    <property type="protein sequence ID" value="XAJ80665.1"/>
    <property type="molecule type" value="Genomic_DNA"/>
</dbReference>
<evidence type="ECO:0000256" key="12">
    <source>
        <dbReference type="HAMAP-Rule" id="MF_00165"/>
    </source>
</evidence>
<keyword evidence="7 12" id="KW-0418">Kinase</keyword>
<proteinExistence type="inferred from homology"/>
<evidence type="ECO:0000256" key="4">
    <source>
        <dbReference type="ARBA" id="ARBA00022679"/>
    </source>
</evidence>
<sequence>MIKNKFIVIEGLEGAGKTSACIYVKKILKENNIKNIILVRQPGSTPISEKIRKLIKGHHIEKIEKETELLLIYAARIQLVKTIIKPALNQGSWVISDRHDLSSFAYQGGGLGIHENIIRKLKNLLLEDFIPDLTLYLDVKPEIGLKRALKRSSLDRIENRSLTFFKKTRKSYLNNIKLDKKIIKIDANLNISNVTKNIKKQLLKWLHKQFI</sequence>
<dbReference type="InterPro" id="IPR039430">
    <property type="entry name" value="Thymidylate_kin-like_dom"/>
</dbReference>